<reference evidence="7" key="2">
    <citation type="submission" date="2023-05" db="EMBL/GenBank/DDBJ databases">
        <authorList>
            <person name="Schelkunov M.I."/>
        </authorList>
    </citation>
    <scope>NUCLEOTIDE SEQUENCE</scope>
    <source>
        <strain evidence="7">Hsosn_3</strain>
        <tissue evidence="7">Leaf</tissue>
    </source>
</reference>
<dbReference type="AlphaFoldDB" id="A0AAD8H6B6"/>
<keyword evidence="8" id="KW-1185">Reference proteome</keyword>
<evidence type="ECO:0000256" key="3">
    <source>
        <dbReference type="ARBA" id="ARBA00023125"/>
    </source>
</evidence>
<dbReference type="PROSITE" id="PS50863">
    <property type="entry name" value="B3"/>
    <property type="match status" value="1"/>
</dbReference>
<proteinExistence type="predicted"/>
<dbReference type="Proteomes" id="UP001237642">
    <property type="component" value="Unassembled WGS sequence"/>
</dbReference>
<evidence type="ECO:0000313" key="8">
    <source>
        <dbReference type="Proteomes" id="UP001237642"/>
    </source>
</evidence>
<accession>A0AAD8H6B6</accession>
<reference evidence="7" key="1">
    <citation type="submission" date="2023-02" db="EMBL/GenBank/DDBJ databases">
        <title>Genome of toxic invasive species Heracleum sosnowskyi carries increased number of genes despite the absence of recent whole-genome duplications.</title>
        <authorList>
            <person name="Schelkunov M."/>
            <person name="Shtratnikova V."/>
            <person name="Makarenko M."/>
            <person name="Klepikova A."/>
            <person name="Omelchenko D."/>
            <person name="Novikova G."/>
            <person name="Obukhova E."/>
            <person name="Bogdanov V."/>
            <person name="Penin A."/>
            <person name="Logacheva M."/>
        </authorList>
    </citation>
    <scope>NUCLEOTIDE SEQUENCE</scope>
    <source>
        <strain evidence="7">Hsosn_3</strain>
        <tissue evidence="7">Leaf</tissue>
    </source>
</reference>
<keyword evidence="3" id="KW-0238">DNA-binding</keyword>
<gene>
    <name evidence="7" type="ORF">POM88_045367</name>
</gene>
<dbReference type="InterPro" id="IPR003340">
    <property type="entry name" value="B3_DNA-bd"/>
</dbReference>
<dbReference type="SUPFAM" id="SSF101936">
    <property type="entry name" value="DNA-binding pseudobarrel domain"/>
    <property type="match status" value="1"/>
</dbReference>
<comment type="caution">
    <text evidence="7">The sequence shown here is derived from an EMBL/GenBank/DDBJ whole genome shotgun (WGS) entry which is preliminary data.</text>
</comment>
<keyword evidence="4" id="KW-0804">Transcription</keyword>
<dbReference type="EMBL" id="JAUIZM010000010">
    <property type="protein sequence ID" value="KAK1360893.1"/>
    <property type="molecule type" value="Genomic_DNA"/>
</dbReference>
<keyword evidence="2" id="KW-0805">Transcription regulation</keyword>
<evidence type="ECO:0000256" key="5">
    <source>
        <dbReference type="ARBA" id="ARBA00023242"/>
    </source>
</evidence>
<organism evidence="7 8">
    <name type="scientific">Heracleum sosnowskyi</name>
    <dbReference type="NCBI Taxonomy" id="360622"/>
    <lineage>
        <taxon>Eukaryota</taxon>
        <taxon>Viridiplantae</taxon>
        <taxon>Streptophyta</taxon>
        <taxon>Embryophyta</taxon>
        <taxon>Tracheophyta</taxon>
        <taxon>Spermatophyta</taxon>
        <taxon>Magnoliopsida</taxon>
        <taxon>eudicotyledons</taxon>
        <taxon>Gunneridae</taxon>
        <taxon>Pentapetalae</taxon>
        <taxon>asterids</taxon>
        <taxon>campanulids</taxon>
        <taxon>Apiales</taxon>
        <taxon>Apiaceae</taxon>
        <taxon>Apioideae</taxon>
        <taxon>apioid superclade</taxon>
        <taxon>Tordylieae</taxon>
        <taxon>Tordyliinae</taxon>
        <taxon>Heracleum</taxon>
    </lineage>
</organism>
<keyword evidence="5" id="KW-0539">Nucleus</keyword>
<evidence type="ECO:0000256" key="2">
    <source>
        <dbReference type="ARBA" id="ARBA00023015"/>
    </source>
</evidence>
<dbReference type="Gene3D" id="2.40.330.10">
    <property type="entry name" value="DNA-binding pseudobarrel domain"/>
    <property type="match status" value="1"/>
</dbReference>
<evidence type="ECO:0000256" key="1">
    <source>
        <dbReference type="ARBA" id="ARBA00004123"/>
    </source>
</evidence>
<dbReference type="InterPro" id="IPR015300">
    <property type="entry name" value="DNA-bd_pseudobarrel_sf"/>
</dbReference>
<comment type="subcellular location">
    <subcellularLocation>
        <location evidence="1">Nucleus</location>
    </subcellularLocation>
</comment>
<name>A0AAD8H6B6_9APIA</name>
<feature type="domain" description="TF-B3" evidence="6">
    <location>
        <begin position="36"/>
        <end position="130"/>
    </location>
</feature>
<dbReference type="GO" id="GO:0005634">
    <property type="term" value="C:nucleus"/>
    <property type="evidence" value="ECO:0007669"/>
    <property type="project" value="UniProtKB-SubCell"/>
</dbReference>
<evidence type="ECO:0000259" key="6">
    <source>
        <dbReference type="PROSITE" id="PS50863"/>
    </source>
</evidence>
<evidence type="ECO:0000256" key="4">
    <source>
        <dbReference type="ARBA" id="ARBA00023163"/>
    </source>
</evidence>
<dbReference type="GO" id="GO:0003677">
    <property type="term" value="F:DNA binding"/>
    <property type="evidence" value="ECO:0007669"/>
    <property type="project" value="UniProtKB-KW"/>
</dbReference>
<protein>
    <recommendedName>
        <fullName evidence="6">TF-B3 domain-containing protein</fullName>
    </recommendedName>
</protein>
<sequence length="131" mass="15272">MCKEDQFLVKYLSLEYQNCLAHLTFNGILLYPNYVRIDTISMDVDPRNKMLTIPSFINPANRQWMGGERILLRMEDEAWSVGLAVSNGRARFSARWNKFARENKLKRRQILVFNMDEVEAGVVFEVTKAAH</sequence>
<evidence type="ECO:0000313" key="7">
    <source>
        <dbReference type="EMBL" id="KAK1360893.1"/>
    </source>
</evidence>